<evidence type="ECO:0000313" key="3">
    <source>
        <dbReference type="Proteomes" id="UP001054945"/>
    </source>
</evidence>
<gene>
    <name evidence="2" type="ORF">CEXT_732851</name>
</gene>
<keyword evidence="3" id="KW-1185">Reference proteome</keyword>
<organism evidence="2 3">
    <name type="scientific">Caerostris extrusa</name>
    <name type="common">Bark spider</name>
    <name type="synonym">Caerostris bankana</name>
    <dbReference type="NCBI Taxonomy" id="172846"/>
    <lineage>
        <taxon>Eukaryota</taxon>
        <taxon>Metazoa</taxon>
        <taxon>Ecdysozoa</taxon>
        <taxon>Arthropoda</taxon>
        <taxon>Chelicerata</taxon>
        <taxon>Arachnida</taxon>
        <taxon>Araneae</taxon>
        <taxon>Araneomorphae</taxon>
        <taxon>Entelegynae</taxon>
        <taxon>Araneoidea</taxon>
        <taxon>Araneidae</taxon>
        <taxon>Caerostris</taxon>
    </lineage>
</organism>
<name>A0AAV4R0R7_CAEEX</name>
<dbReference type="EMBL" id="BPLR01007051">
    <property type="protein sequence ID" value="GIY14184.1"/>
    <property type="molecule type" value="Genomic_DNA"/>
</dbReference>
<reference evidence="2 3" key="1">
    <citation type="submission" date="2021-06" db="EMBL/GenBank/DDBJ databases">
        <title>Caerostris extrusa draft genome.</title>
        <authorList>
            <person name="Kono N."/>
            <person name="Arakawa K."/>
        </authorList>
    </citation>
    <scope>NUCLEOTIDE SEQUENCE [LARGE SCALE GENOMIC DNA]</scope>
</reference>
<protein>
    <recommendedName>
        <fullName evidence="4">Ribosomal protein S3</fullName>
    </recommendedName>
</protein>
<feature type="region of interest" description="Disordered" evidence="1">
    <location>
        <begin position="1"/>
        <end position="31"/>
    </location>
</feature>
<feature type="compositionally biased region" description="Basic and acidic residues" evidence="1">
    <location>
        <begin position="1"/>
        <end position="19"/>
    </location>
</feature>
<comment type="caution">
    <text evidence="2">The sequence shown here is derived from an EMBL/GenBank/DDBJ whole genome shotgun (WGS) entry which is preliminary data.</text>
</comment>
<sequence length="181" mass="20256">MRNENRIVHPNSRRDRVHIPDQMNPNETGPVLIRESRGMSSECSPRRTRKNRIGKLFPSPKILRILRGGGISRDGDIFCFKDRYPIENGIRSLGWGSGQQVGRSAEISDLTENLLTEICVGSQQVTKIFPARIFEPPPLRNLKGEHLIRGFAAHVPRGGGDRCELSAGNKALPELIHPPPR</sequence>
<dbReference type="Proteomes" id="UP001054945">
    <property type="component" value="Unassembled WGS sequence"/>
</dbReference>
<evidence type="ECO:0008006" key="4">
    <source>
        <dbReference type="Google" id="ProtNLM"/>
    </source>
</evidence>
<dbReference type="AlphaFoldDB" id="A0AAV4R0R7"/>
<proteinExistence type="predicted"/>
<accession>A0AAV4R0R7</accession>
<evidence type="ECO:0000256" key="1">
    <source>
        <dbReference type="SAM" id="MobiDB-lite"/>
    </source>
</evidence>
<evidence type="ECO:0000313" key="2">
    <source>
        <dbReference type="EMBL" id="GIY14184.1"/>
    </source>
</evidence>